<gene>
    <name evidence="2" type="ORF">LCGC14_2121780</name>
</gene>
<name>A0A0F9GH79_9ZZZZ</name>
<protein>
    <submittedName>
        <fullName evidence="2">Uncharacterized protein</fullName>
    </submittedName>
</protein>
<dbReference type="AlphaFoldDB" id="A0A0F9GH79"/>
<dbReference type="EMBL" id="LAZR01026435">
    <property type="protein sequence ID" value="KKL68760.1"/>
    <property type="molecule type" value="Genomic_DNA"/>
</dbReference>
<proteinExistence type="predicted"/>
<feature type="compositionally biased region" description="Acidic residues" evidence="1">
    <location>
        <begin position="112"/>
        <end position="130"/>
    </location>
</feature>
<evidence type="ECO:0000313" key="2">
    <source>
        <dbReference type="EMBL" id="KKL68760.1"/>
    </source>
</evidence>
<comment type="caution">
    <text evidence="2">The sequence shown here is derived from an EMBL/GenBank/DDBJ whole genome shotgun (WGS) entry which is preliminary data.</text>
</comment>
<feature type="region of interest" description="Disordered" evidence="1">
    <location>
        <begin position="111"/>
        <end position="130"/>
    </location>
</feature>
<sequence length="130" mass="14879">MKQETKDVKTGKPLKTVGQVDVPIYESTDELIASEDEERILTMFNNANRVRIMGNERAKHQLKSVGKNKRFELGYELLTDDELRECVSSIETLKAKINSQELQDRIDAYIAENDDSVPEEATEEETETIE</sequence>
<evidence type="ECO:0000256" key="1">
    <source>
        <dbReference type="SAM" id="MobiDB-lite"/>
    </source>
</evidence>
<reference evidence="2" key="1">
    <citation type="journal article" date="2015" name="Nature">
        <title>Complex archaea that bridge the gap between prokaryotes and eukaryotes.</title>
        <authorList>
            <person name="Spang A."/>
            <person name="Saw J.H."/>
            <person name="Jorgensen S.L."/>
            <person name="Zaremba-Niedzwiedzka K."/>
            <person name="Martijn J."/>
            <person name="Lind A.E."/>
            <person name="van Eijk R."/>
            <person name="Schleper C."/>
            <person name="Guy L."/>
            <person name="Ettema T.J."/>
        </authorList>
    </citation>
    <scope>NUCLEOTIDE SEQUENCE</scope>
</reference>
<organism evidence="2">
    <name type="scientific">marine sediment metagenome</name>
    <dbReference type="NCBI Taxonomy" id="412755"/>
    <lineage>
        <taxon>unclassified sequences</taxon>
        <taxon>metagenomes</taxon>
        <taxon>ecological metagenomes</taxon>
    </lineage>
</organism>
<accession>A0A0F9GH79</accession>